<comment type="similarity">
    <text evidence="12">Belongs to the cytochrome b561 family.</text>
</comment>
<evidence type="ECO:0000256" key="11">
    <source>
        <dbReference type="ARBA" id="ARBA00023136"/>
    </source>
</evidence>
<feature type="transmembrane region" description="Helical" evidence="14">
    <location>
        <begin position="206"/>
        <end position="223"/>
    </location>
</feature>
<evidence type="ECO:0000259" key="15">
    <source>
        <dbReference type="SMART" id="SM00867"/>
    </source>
</evidence>
<evidence type="ECO:0000256" key="5">
    <source>
        <dbReference type="ARBA" id="ARBA00022617"/>
    </source>
</evidence>
<dbReference type="Pfam" id="PF04264">
    <property type="entry name" value="YceI"/>
    <property type="match status" value="1"/>
</dbReference>
<dbReference type="AlphaFoldDB" id="A0A328AHH3"/>
<dbReference type="PANTHER" id="PTHR30529:SF6">
    <property type="entry name" value="BLL0291 PROTEIN"/>
    <property type="match status" value="1"/>
</dbReference>
<dbReference type="Gene3D" id="1.20.950.20">
    <property type="entry name" value="Transmembrane di-heme cytochromes, Chain C"/>
    <property type="match status" value="1"/>
</dbReference>
<keyword evidence="5" id="KW-0349">Heme</keyword>
<dbReference type="GO" id="GO:0020037">
    <property type="term" value="F:heme binding"/>
    <property type="evidence" value="ECO:0007669"/>
    <property type="project" value="TreeGrafter"/>
</dbReference>
<dbReference type="InterPro" id="IPR011577">
    <property type="entry name" value="Cyt_b561_bac/Ni-Hgenase"/>
</dbReference>
<dbReference type="GO" id="GO:0009055">
    <property type="term" value="F:electron transfer activity"/>
    <property type="evidence" value="ECO:0007669"/>
    <property type="project" value="InterPro"/>
</dbReference>
<evidence type="ECO:0000256" key="1">
    <source>
        <dbReference type="ARBA" id="ARBA00001970"/>
    </source>
</evidence>
<feature type="compositionally biased region" description="Low complexity" evidence="13">
    <location>
        <begin position="231"/>
        <end position="276"/>
    </location>
</feature>
<dbReference type="EMBL" id="QFYQ01000001">
    <property type="protein sequence ID" value="RAK54200.1"/>
    <property type="molecule type" value="Genomic_DNA"/>
</dbReference>
<dbReference type="Pfam" id="PF01292">
    <property type="entry name" value="Ni_hydr_CYTB"/>
    <property type="match status" value="1"/>
</dbReference>
<dbReference type="OrthoDB" id="1247465at2"/>
<dbReference type="Gene3D" id="2.40.128.110">
    <property type="entry name" value="Lipid/polyisoprenoid-binding, YceI-like"/>
    <property type="match status" value="1"/>
</dbReference>
<dbReference type="PANTHER" id="PTHR30529">
    <property type="entry name" value="CYTOCHROME B561"/>
    <property type="match status" value="1"/>
</dbReference>
<keyword evidence="17" id="KW-1185">Reference proteome</keyword>
<dbReference type="GO" id="GO:0046872">
    <property type="term" value="F:metal ion binding"/>
    <property type="evidence" value="ECO:0007669"/>
    <property type="project" value="UniProtKB-KW"/>
</dbReference>
<keyword evidence="4" id="KW-1003">Cell membrane</keyword>
<dbReference type="InterPro" id="IPR052168">
    <property type="entry name" value="Cytochrome_b561_oxidase"/>
</dbReference>
<dbReference type="SUPFAM" id="SSF101874">
    <property type="entry name" value="YceI-like"/>
    <property type="match status" value="1"/>
</dbReference>
<keyword evidence="6 14" id="KW-0812">Transmembrane</keyword>
<organism evidence="16 17">
    <name type="scientific">Phenylobacterium soli</name>
    <dbReference type="NCBI Taxonomy" id="2170551"/>
    <lineage>
        <taxon>Bacteria</taxon>
        <taxon>Pseudomonadati</taxon>
        <taxon>Pseudomonadota</taxon>
        <taxon>Alphaproteobacteria</taxon>
        <taxon>Caulobacterales</taxon>
        <taxon>Caulobacteraceae</taxon>
        <taxon>Phenylobacterium</taxon>
    </lineage>
</organism>
<keyword evidence="10" id="KW-0408">Iron</keyword>
<evidence type="ECO:0000256" key="8">
    <source>
        <dbReference type="ARBA" id="ARBA00022982"/>
    </source>
</evidence>
<comment type="subcellular location">
    <subcellularLocation>
        <location evidence="2">Cell membrane</location>
        <topology evidence="2">Multi-pass membrane protein</topology>
    </subcellularLocation>
</comment>
<evidence type="ECO:0000256" key="4">
    <source>
        <dbReference type="ARBA" id="ARBA00022475"/>
    </source>
</evidence>
<evidence type="ECO:0000256" key="13">
    <source>
        <dbReference type="SAM" id="MobiDB-lite"/>
    </source>
</evidence>
<name>A0A328AHH3_9CAUL</name>
<feature type="domain" description="Lipid/polyisoprenoid-binding YceI-like" evidence="15">
    <location>
        <begin position="284"/>
        <end position="443"/>
    </location>
</feature>
<dbReference type="InterPro" id="IPR007372">
    <property type="entry name" value="Lipid/polyisoprenoid-bd_YceI"/>
</dbReference>
<sequence>MTDVAKDPKAAGSARYSLVAILLHWVIAAGIVLQVVLAGRMEGPRTPTSFAVTQLHKSIGITILLLSLVRLAWRLMNPPAPLPATMPRWERELARWTHVGFYVVMIAMPLTGWLMVSASRIPIPTLLYGVVPWPNLPLVGDLAPAAKKLWHDIGEGGHGVIAKVIYVLLALHVAGALKHQLFSKDEPVLARMAPGAVAGRWAEPRILIILLAFVGVIVFGRLVTPPPPGMAAPAPAVTPQGPAQEPAEAQAPGEPADADASPQTSPTGPAPSAAAPTAIAGPVNWAVQPGSTLAFTATWSGQPVKGRFDRWLADVQFSPEALDRSRVKVTIDVGSINTGDQQRDAVLPSGDWFDAAAHPKAMFSATRFEKTGPDRYVAHGTLQLRGVTKPQDLPFRLKIAGDKAEVSGVTTLDRTSFGIGQGEWSSTDQIPAKVSVNVSLTAKRE</sequence>
<dbReference type="InterPro" id="IPR016174">
    <property type="entry name" value="Di-haem_cyt_TM"/>
</dbReference>
<evidence type="ECO:0000256" key="12">
    <source>
        <dbReference type="ARBA" id="ARBA00037975"/>
    </source>
</evidence>
<dbReference type="SMART" id="SM00867">
    <property type="entry name" value="YceI"/>
    <property type="match status" value="1"/>
</dbReference>
<reference evidence="17" key="1">
    <citation type="submission" date="2018-05" db="EMBL/GenBank/DDBJ databases">
        <authorList>
            <person name="Li X."/>
        </authorList>
    </citation>
    <scope>NUCLEOTIDE SEQUENCE [LARGE SCALE GENOMIC DNA]</scope>
    <source>
        <strain evidence="17">LX32</strain>
    </source>
</reference>
<evidence type="ECO:0000256" key="7">
    <source>
        <dbReference type="ARBA" id="ARBA00022723"/>
    </source>
</evidence>
<dbReference type="Proteomes" id="UP000249254">
    <property type="component" value="Unassembled WGS sequence"/>
</dbReference>
<gene>
    <name evidence="16" type="ORF">DJ017_06530</name>
</gene>
<keyword evidence="8" id="KW-0249">Electron transport</keyword>
<dbReference type="GO" id="GO:0022904">
    <property type="term" value="P:respiratory electron transport chain"/>
    <property type="evidence" value="ECO:0007669"/>
    <property type="project" value="InterPro"/>
</dbReference>
<proteinExistence type="inferred from homology"/>
<keyword evidence="3" id="KW-0813">Transport</keyword>
<comment type="cofactor">
    <cofactor evidence="1">
        <name>heme b</name>
        <dbReference type="ChEBI" id="CHEBI:60344"/>
    </cofactor>
</comment>
<evidence type="ECO:0000313" key="16">
    <source>
        <dbReference type="EMBL" id="RAK54200.1"/>
    </source>
</evidence>
<dbReference type="SUPFAM" id="SSF81342">
    <property type="entry name" value="Transmembrane di-heme cytochromes"/>
    <property type="match status" value="1"/>
</dbReference>
<feature type="transmembrane region" description="Helical" evidence="14">
    <location>
        <begin position="96"/>
        <end position="116"/>
    </location>
</feature>
<dbReference type="GO" id="GO:0005886">
    <property type="term" value="C:plasma membrane"/>
    <property type="evidence" value="ECO:0007669"/>
    <property type="project" value="UniProtKB-SubCell"/>
</dbReference>
<keyword evidence="7" id="KW-0479">Metal-binding</keyword>
<dbReference type="InterPro" id="IPR036761">
    <property type="entry name" value="TTHA0802/YceI-like_sf"/>
</dbReference>
<evidence type="ECO:0000256" key="3">
    <source>
        <dbReference type="ARBA" id="ARBA00022448"/>
    </source>
</evidence>
<feature type="region of interest" description="Disordered" evidence="13">
    <location>
        <begin position="230"/>
        <end position="276"/>
    </location>
</feature>
<comment type="caution">
    <text evidence="16">The sequence shown here is derived from an EMBL/GenBank/DDBJ whole genome shotgun (WGS) entry which is preliminary data.</text>
</comment>
<keyword evidence="11 14" id="KW-0472">Membrane</keyword>
<dbReference type="RefSeq" id="WP_111527951.1">
    <property type="nucleotide sequence ID" value="NZ_JBHRSG010000002.1"/>
</dbReference>
<evidence type="ECO:0000256" key="10">
    <source>
        <dbReference type="ARBA" id="ARBA00023004"/>
    </source>
</evidence>
<evidence type="ECO:0000256" key="6">
    <source>
        <dbReference type="ARBA" id="ARBA00022692"/>
    </source>
</evidence>
<feature type="transmembrane region" description="Helical" evidence="14">
    <location>
        <begin position="58"/>
        <end position="76"/>
    </location>
</feature>
<evidence type="ECO:0000256" key="2">
    <source>
        <dbReference type="ARBA" id="ARBA00004651"/>
    </source>
</evidence>
<feature type="transmembrane region" description="Helical" evidence="14">
    <location>
        <begin position="16"/>
        <end position="37"/>
    </location>
</feature>
<evidence type="ECO:0000256" key="14">
    <source>
        <dbReference type="SAM" id="Phobius"/>
    </source>
</evidence>
<protein>
    <submittedName>
        <fullName evidence="16">Cytochrome B</fullName>
    </submittedName>
</protein>
<accession>A0A328AHH3</accession>
<evidence type="ECO:0000313" key="17">
    <source>
        <dbReference type="Proteomes" id="UP000249254"/>
    </source>
</evidence>
<evidence type="ECO:0000256" key="9">
    <source>
        <dbReference type="ARBA" id="ARBA00022989"/>
    </source>
</evidence>
<keyword evidence="9 14" id="KW-1133">Transmembrane helix</keyword>